<evidence type="ECO:0000313" key="1">
    <source>
        <dbReference type="EMBL" id="RKT42910.1"/>
    </source>
</evidence>
<dbReference type="EMBL" id="RBXL01000001">
    <property type="protein sequence ID" value="RKT47491.1"/>
    <property type="molecule type" value="Genomic_DNA"/>
</dbReference>
<sequence>MVLKPAVAQSDPAPDVFSVTGLVKRIREALFDLPDHRKGGNNQSYAIGDAALSAFSAFFLQSPSFLDYQRRMQKEHGENNASSLFGVHQIPSTQQIGNLLDPVSADHLAPVFFELIEALHRHGALASHRGVDARLLIALDGTQYHCSESIHCEHCSTRTLSNGKTQYYHVAVTPVIVAPGQAQVFALPPAFVRPQDGQAKQDCELNAATRWLLQWGARIAPWRTTMLGDDLYCHQPFCEQVLALGCAFLFVCLPPSHTLLYEWVADFERIGAVPTLVNTCWTGKQRLTETYRWLNDLPLRDGDDALKVGWCELTTTDAAGNVLYRNAWASSVPVTRENVVELVADGRSRWKIENENNNTLKTKGYNFEHNYSHGKQHLSSLLASLMLLAFLTHSVLDLLDQRYRAIRRNLPSRRTFFEHLRALTLYMPFTSWDHLFDFMLEALQPARPPPKRRSPGQRRQI</sequence>
<gene>
    <name evidence="1" type="ORF">BDD21_0211</name>
    <name evidence="2" type="ORF">BDD21_5081</name>
    <name evidence="3" type="ORF">BDD21_5148</name>
</gene>
<evidence type="ECO:0000313" key="3">
    <source>
        <dbReference type="EMBL" id="RKT47552.1"/>
    </source>
</evidence>
<reference evidence="3 4" key="1">
    <citation type="submission" date="2018-10" db="EMBL/GenBank/DDBJ databases">
        <title>Genomic Encyclopedia of Archaeal and Bacterial Type Strains, Phase II (KMG-II): from individual species to whole genera.</title>
        <authorList>
            <person name="Goeker M."/>
        </authorList>
    </citation>
    <scope>NUCLEOTIDE SEQUENCE [LARGE SCALE GENOMIC DNA]</scope>
    <source>
        <strain evidence="3 4">DSM 235</strain>
    </source>
</reference>
<name>A0A495VDW4_9GAMM</name>
<evidence type="ECO:0008006" key="5">
    <source>
        <dbReference type="Google" id="ProtNLM"/>
    </source>
</evidence>
<dbReference type="Proteomes" id="UP000274556">
    <property type="component" value="Unassembled WGS sequence"/>
</dbReference>
<keyword evidence="4" id="KW-1185">Reference proteome</keyword>
<evidence type="ECO:0000313" key="4">
    <source>
        <dbReference type="Proteomes" id="UP000274556"/>
    </source>
</evidence>
<dbReference type="EMBL" id="RBXL01000001">
    <property type="protein sequence ID" value="RKT47552.1"/>
    <property type="molecule type" value="Genomic_DNA"/>
</dbReference>
<dbReference type="AlphaFoldDB" id="A0A495VDW4"/>
<organism evidence="3 4">
    <name type="scientific">Thiocapsa rosea</name>
    <dbReference type="NCBI Taxonomy" id="69360"/>
    <lineage>
        <taxon>Bacteria</taxon>
        <taxon>Pseudomonadati</taxon>
        <taxon>Pseudomonadota</taxon>
        <taxon>Gammaproteobacteria</taxon>
        <taxon>Chromatiales</taxon>
        <taxon>Chromatiaceae</taxon>
        <taxon>Thiocapsa</taxon>
    </lineage>
</organism>
<evidence type="ECO:0000313" key="2">
    <source>
        <dbReference type="EMBL" id="RKT47491.1"/>
    </source>
</evidence>
<comment type="caution">
    <text evidence="3">The sequence shown here is derived from an EMBL/GenBank/DDBJ whole genome shotgun (WGS) entry which is preliminary data.</text>
</comment>
<dbReference type="EMBL" id="RBXL01000001">
    <property type="protein sequence ID" value="RKT42910.1"/>
    <property type="molecule type" value="Genomic_DNA"/>
</dbReference>
<proteinExistence type="predicted"/>
<accession>A0A495VDW4</accession>
<protein>
    <recommendedName>
        <fullName evidence="5">DDE family transposase</fullName>
    </recommendedName>
</protein>